<organism evidence="7 8">
    <name type="scientific">Tetrapyrgos nigripes</name>
    <dbReference type="NCBI Taxonomy" id="182062"/>
    <lineage>
        <taxon>Eukaryota</taxon>
        <taxon>Fungi</taxon>
        <taxon>Dikarya</taxon>
        <taxon>Basidiomycota</taxon>
        <taxon>Agaricomycotina</taxon>
        <taxon>Agaricomycetes</taxon>
        <taxon>Agaricomycetidae</taxon>
        <taxon>Agaricales</taxon>
        <taxon>Marasmiineae</taxon>
        <taxon>Marasmiaceae</taxon>
        <taxon>Tetrapyrgos</taxon>
    </lineage>
</organism>
<feature type="domain" description="GST C-terminal" evidence="6">
    <location>
        <begin position="90"/>
        <end position="220"/>
    </location>
</feature>
<dbReference type="GO" id="GO:0004364">
    <property type="term" value="F:glutathione transferase activity"/>
    <property type="evidence" value="ECO:0007669"/>
    <property type="project" value="UniProtKB-EC"/>
</dbReference>
<dbReference type="SUPFAM" id="SSF52833">
    <property type="entry name" value="Thioredoxin-like"/>
    <property type="match status" value="1"/>
</dbReference>
<sequence length="220" mass="24678">MALKVYAFPYSTCSKRVATVLYEKKIPHELILVDLSKGEHKAPSYLEKQPFGQVPYIDDDGLILYESRAICRYLEEKYGQGQGQRLIPTDPKKKALFEQAASVEMANFDPYAGRAAYEAVIKKRLGQETDQAAHDQAIATLNVKLDVYDKILEKQKFLAGDEMTLADLSHLPYGSVLASGGNHIMTDPKRPNVARWWTTLTSLPSWQTVQVEVPTGVVNF</sequence>
<dbReference type="GO" id="GO:0006749">
    <property type="term" value="P:glutathione metabolic process"/>
    <property type="evidence" value="ECO:0007669"/>
    <property type="project" value="TreeGrafter"/>
</dbReference>
<dbReference type="EC" id="2.5.1.18" evidence="2"/>
<comment type="catalytic activity">
    <reaction evidence="4">
        <text>RX + glutathione = an S-substituted glutathione + a halide anion + H(+)</text>
        <dbReference type="Rhea" id="RHEA:16437"/>
        <dbReference type="ChEBI" id="CHEBI:15378"/>
        <dbReference type="ChEBI" id="CHEBI:16042"/>
        <dbReference type="ChEBI" id="CHEBI:17792"/>
        <dbReference type="ChEBI" id="CHEBI:57925"/>
        <dbReference type="ChEBI" id="CHEBI:90779"/>
        <dbReference type="EC" id="2.5.1.18"/>
    </reaction>
</comment>
<reference evidence="7 8" key="1">
    <citation type="journal article" date="2020" name="ISME J.">
        <title>Uncovering the hidden diversity of litter-decomposition mechanisms in mushroom-forming fungi.</title>
        <authorList>
            <person name="Floudas D."/>
            <person name="Bentzer J."/>
            <person name="Ahren D."/>
            <person name="Johansson T."/>
            <person name="Persson P."/>
            <person name="Tunlid A."/>
        </authorList>
    </citation>
    <scope>NUCLEOTIDE SEQUENCE [LARGE SCALE GENOMIC DNA]</scope>
    <source>
        <strain evidence="7 8">CBS 291.85</strain>
    </source>
</reference>
<dbReference type="FunFam" id="3.40.30.10:FF:000016">
    <property type="entry name" value="Glutathione S-transferase F2"/>
    <property type="match status" value="1"/>
</dbReference>
<dbReference type="SFLD" id="SFLDS00019">
    <property type="entry name" value="Glutathione_Transferase_(cytos"/>
    <property type="match status" value="1"/>
</dbReference>
<dbReference type="PANTHER" id="PTHR43900:SF3">
    <property type="entry name" value="GLUTATHIONE S-TRANSFERASE RHO"/>
    <property type="match status" value="1"/>
</dbReference>
<comment type="caution">
    <text evidence="7">The sequence shown here is derived from an EMBL/GenBank/DDBJ whole genome shotgun (WGS) entry which is preliminary data.</text>
</comment>
<accession>A0A8H5C1E3</accession>
<dbReference type="InterPro" id="IPR004046">
    <property type="entry name" value="GST_C"/>
</dbReference>
<dbReference type="InterPro" id="IPR004045">
    <property type="entry name" value="Glutathione_S-Trfase_N"/>
</dbReference>
<dbReference type="Gene3D" id="1.20.1050.10">
    <property type="match status" value="1"/>
</dbReference>
<evidence type="ECO:0000313" key="8">
    <source>
        <dbReference type="Proteomes" id="UP000559256"/>
    </source>
</evidence>
<evidence type="ECO:0000313" key="7">
    <source>
        <dbReference type="EMBL" id="KAF5332363.1"/>
    </source>
</evidence>
<dbReference type="EMBL" id="JAACJM010000309">
    <property type="protein sequence ID" value="KAF5332363.1"/>
    <property type="molecule type" value="Genomic_DNA"/>
</dbReference>
<dbReference type="SUPFAM" id="SSF47616">
    <property type="entry name" value="GST C-terminal domain-like"/>
    <property type="match status" value="1"/>
</dbReference>
<evidence type="ECO:0000259" key="5">
    <source>
        <dbReference type="PROSITE" id="PS50404"/>
    </source>
</evidence>
<keyword evidence="3" id="KW-0808">Transferase</keyword>
<dbReference type="Gene3D" id="3.40.30.10">
    <property type="entry name" value="Glutaredoxin"/>
    <property type="match status" value="1"/>
</dbReference>
<dbReference type="AlphaFoldDB" id="A0A8H5C1E3"/>
<dbReference type="SFLD" id="SFLDG01154">
    <property type="entry name" value="Main.5:_Phi-like"/>
    <property type="match status" value="1"/>
</dbReference>
<dbReference type="PROSITE" id="PS50405">
    <property type="entry name" value="GST_CTER"/>
    <property type="match status" value="1"/>
</dbReference>
<dbReference type="GO" id="GO:0005737">
    <property type="term" value="C:cytoplasm"/>
    <property type="evidence" value="ECO:0007669"/>
    <property type="project" value="TreeGrafter"/>
</dbReference>
<dbReference type="InterPro" id="IPR040079">
    <property type="entry name" value="Glutathione_S-Trfase"/>
</dbReference>
<dbReference type="InterPro" id="IPR036282">
    <property type="entry name" value="Glutathione-S-Trfase_C_sf"/>
</dbReference>
<name>A0A8H5C1E3_9AGAR</name>
<evidence type="ECO:0000256" key="3">
    <source>
        <dbReference type="ARBA" id="ARBA00022679"/>
    </source>
</evidence>
<evidence type="ECO:0000256" key="4">
    <source>
        <dbReference type="ARBA" id="ARBA00047960"/>
    </source>
</evidence>
<proteinExistence type="inferred from homology"/>
<dbReference type="CDD" id="cd03053">
    <property type="entry name" value="GST_N_Phi"/>
    <property type="match status" value="1"/>
</dbReference>
<evidence type="ECO:0000256" key="2">
    <source>
        <dbReference type="ARBA" id="ARBA00012452"/>
    </source>
</evidence>
<keyword evidence="8" id="KW-1185">Reference proteome</keyword>
<dbReference type="PROSITE" id="PS50404">
    <property type="entry name" value="GST_NTER"/>
    <property type="match status" value="1"/>
</dbReference>
<dbReference type="InterPro" id="IPR010987">
    <property type="entry name" value="Glutathione-S-Trfase_C-like"/>
</dbReference>
<gene>
    <name evidence="7" type="ORF">D9758_016954</name>
</gene>
<dbReference type="Pfam" id="PF13417">
    <property type="entry name" value="GST_N_3"/>
    <property type="match status" value="1"/>
</dbReference>
<dbReference type="PANTHER" id="PTHR43900">
    <property type="entry name" value="GLUTATHIONE S-TRANSFERASE RHO"/>
    <property type="match status" value="1"/>
</dbReference>
<evidence type="ECO:0000256" key="1">
    <source>
        <dbReference type="ARBA" id="ARBA00010128"/>
    </source>
</evidence>
<feature type="domain" description="GST N-terminal" evidence="5">
    <location>
        <begin position="1"/>
        <end position="82"/>
    </location>
</feature>
<dbReference type="Proteomes" id="UP000559256">
    <property type="component" value="Unassembled WGS sequence"/>
</dbReference>
<dbReference type="GO" id="GO:0043295">
    <property type="term" value="F:glutathione binding"/>
    <property type="evidence" value="ECO:0007669"/>
    <property type="project" value="TreeGrafter"/>
</dbReference>
<protein>
    <recommendedName>
        <fullName evidence="2">glutathione transferase</fullName>
        <ecNumber evidence="2">2.5.1.18</ecNumber>
    </recommendedName>
</protein>
<dbReference type="SFLD" id="SFLDG00358">
    <property type="entry name" value="Main_(cytGST)"/>
    <property type="match status" value="1"/>
</dbReference>
<dbReference type="Pfam" id="PF00043">
    <property type="entry name" value="GST_C"/>
    <property type="match status" value="1"/>
</dbReference>
<evidence type="ECO:0000259" key="6">
    <source>
        <dbReference type="PROSITE" id="PS50405"/>
    </source>
</evidence>
<dbReference type="FunFam" id="1.20.1050.10:FF:000004">
    <property type="entry name" value="Glutathione S-transferase F2"/>
    <property type="match status" value="1"/>
</dbReference>
<dbReference type="InterPro" id="IPR036249">
    <property type="entry name" value="Thioredoxin-like_sf"/>
</dbReference>
<dbReference type="GO" id="GO:0009636">
    <property type="term" value="P:response to toxic substance"/>
    <property type="evidence" value="ECO:0007669"/>
    <property type="project" value="UniProtKB-ARBA"/>
</dbReference>
<comment type="similarity">
    <text evidence="1">Belongs to the GST superfamily. Phi family.</text>
</comment>
<dbReference type="OrthoDB" id="249703at2759"/>